<evidence type="ECO:0000256" key="3">
    <source>
        <dbReference type="ARBA" id="ARBA00008281"/>
    </source>
</evidence>
<keyword evidence="11" id="KW-0966">Cell projection</keyword>
<evidence type="ECO:0000256" key="6">
    <source>
        <dbReference type="ARBA" id="ARBA00022692"/>
    </source>
</evidence>
<dbReference type="AlphaFoldDB" id="A0A6L5YFX3"/>
<comment type="similarity">
    <text evidence="3 10">Belongs to the FliL family.</text>
</comment>
<keyword evidence="11" id="KW-0969">Cilium</keyword>
<evidence type="ECO:0000256" key="8">
    <source>
        <dbReference type="ARBA" id="ARBA00022989"/>
    </source>
</evidence>
<dbReference type="InterPro" id="IPR005503">
    <property type="entry name" value="FliL"/>
</dbReference>
<keyword evidence="4 10" id="KW-1003">Cell membrane</keyword>
<comment type="subcellular location">
    <subcellularLocation>
        <location evidence="2">Cell membrane</location>
        <topology evidence="2">Single-pass membrane protein</topology>
    </subcellularLocation>
</comment>
<evidence type="ECO:0000256" key="2">
    <source>
        <dbReference type="ARBA" id="ARBA00004162"/>
    </source>
</evidence>
<accession>A0A6L5YFX3</accession>
<keyword evidence="11" id="KW-0282">Flagellum</keyword>
<name>A0A6L5YFX3_9FIRM</name>
<keyword evidence="5 10" id="KW-0145">Chemotaxis</keyword>
<proteinExistence type="inferred from homology"/>
<organism evidence="11 12">
    <name type="scientific">Waltera intestinalis</name>
    <dbReference type="NCBI Taxonomy" id="2606635"/>
    <lineage>
        <taxon>Bacteria</taxon>
        <taxon>Bacillati</taxon>
        <taxon>Bacillota</taxon>
        <taxon>Clostridia</taxon>
        <taxon>Lachnospirales</taxon>
        <taxon>Lachnospiraceae</taxon>
        <taxon>Waltera</taxon>
    </lineage>
</organism>
<evidence type="ECO:0000313" key="11">
    <source>
        <dbReference type="EMBL" id="MST57075.1"/>
    </source>
</evidence>
<comment type="function">
    <text evidence="1 10">Controls the rotational direction of flagella during chemotaxis.</text>
</comment>
<evidence type="ECO:0000256" key="5">
    <source>
        <dbReference type="ARBA" id="ARBA00022500"/>
    </source>
</evidence>
<reference evidence="11 12" key="1">
    <citation type="submission" date="2019-08" db="EMBL/GenBank/DDBJ databases">
        <title>In-depth cultivation of the pig gut microbiome towards novel bacterial diversity and tailored functional studies.</title>
        <authorList>
            <person name="Wylensek D."/>
            <person name="Hitch T.C.A."/>
            <person name="Clavel T."/>
        </authorList>
    </citation>
    <scope>NUCLEOTIDE SEQUENCE [LARGE SCALE GENOMIC DNA]</scope>
    <source>
        <strain evidence="11 12">WCA3-601-WT-6H</strain>
    </source>
</reference>
<keyword evidence="6" id="KW-0812">Transmembrane</keyword>
<keyword evidence="8" id="KW-1133">Transmembrane helix</keyword>
<evidence type="ECO:0000256" key="7">
    <source>
        <dbReference type="ARBA" id="ARBA00022779"/>
    </source>
</evidence>
<keyword evidence="12" id="KW-1185">Reference proteome</keyword>
<sequence>MKKNLMTVLILALLIVNIALTGVMLVSIVGTNKKTAQLVDNITTAMNLELTVPGAEGTTSVALTDTEVYNISDSMTIPLKSEAGAEQDYIIFDVSLSINKKSKDYKTYGNSETLSGYENLIKDAITATVSAHTEDECREDMESLKEEILKSVQDLFQSDFIYKVAISGVKFG</sequence>
<evidence type="ECO:0000313" key="12">
    <source>
        <dbReference type="Proteomes" id="UP000476055"/>
    </source>
</evidence>
<evidence type="ECO:0000256" key="4">
    <source>
        <dbReference type="ARBA" id="ARBA00022475"/>
    </source>
</evidence>
<dbReference type="RefSeq" id="WP_154495092.1">
    <property type="nucleotide sequence ID" value="NZ_VUMU01000002.1"/>
</dbReference>
<dbReference type="Pfam" id="PF03748">
    <property type="entry name" value="FliL"/>
    <property type="match status" value="1"/>
</dbReference>
<keyword evidence="7 10" id="KW-0283">Flagellar rotation</keyword>
<dbReference type="Proteomes" id="UP000476055">
    <property type="component" value="Unassembled WGS sequence"/>
</dbReference>
<evidence type="ECO:0000256" key="9">
    <source>
        <dbReference type="ARBA" id="ARBA00023136"/>
    </source>
</evidence>
<dbReference type="GO" id="GO:0009425">
    <property type="term" value="C:bacterial-type flagellum basal body"/>
    <property type="evidence" value="ECO:0007669"/>
    <property type="project" value="InterPro"/>
</dbReference>
<evidence type="ECO:0000256" key="1">
    <source>
        <dbReference type="ARBA" id="ARBA00002254"/>
    </source>
</evidence>
<dbReference type="EMBL" id="VUMU01000002">
    <property type="protein sequence ID" value="MST57075.1"/>
    <property type="molecule type" value="Genomic_DNA"/>
</dbReference>
<evidence type="ECO:0000256" key="10">
    <source>
        <dbReference type="RuleBase" id="RU364125"/>
    </source>
</evidence>
<dbReference type="GO" id="GO:0006935">
    <property type="term" value="P:chemotaxis"/>
    <property type="evidence" value="ECO:0007669"/>
    <property type="project" value="UniProtKB-KW"/>
</dbReference>
<dbReference type="GO" id="GO:0005886">
    <property type="term" value="C:plasma membrane"/>
    <property type="evidence" value="ECO:0007669"/>
    <property type="project" value="UniProtKB-SubCell"/>
</dbReference>
<gene>
    <name evidence="11" type="ORF">FYJ59_02235</name>
</gene>
<protein>
    <recommendedName>
        <fullName evidence="10">Flagellar protein FliL</fullName>
    </recommendedName>
</protein>
<comment type="caution">
    <text evidence="11">The sequence shown here is derived from an EMBL/GenBank/DDBJ whole genome shotgun (WGS) entry which is preliminary data.</text>
</comment>
<dbReference type="GO" id="GO:0071973">
    <property type="term" value="P:bacterial-type flagellum-dependent cell motility"/>
    <property type="evidence" value="ECO:0007669"/>
    <property type="project" value="InterPro"/>
</dbReference>
<keyword evidence="9 10" id="KW-0472">Membrane</keyword>